<accession>A0AA42WYF7</accession>
<sequence length="42" mass="4843">MTLQQHIDELRAELEWNEDPAEIRQIKAELEAALAARDRPDG</sequence>
<proteinExistence type="predicted"/>
<organism evidence="1 2">
    <name type="scientific">Sphingobium yanoikuyae</name>
    <name type="common">Sphingomonas yanoikuyae</name>
    <dbReference type="NCBI Taxonomy" id="13690"/>
    <lineage>
        <taxon>Bacteria</taxon>
        <taxon>Pseudomonadati</taxon>
        <taxon>Pseudomonadota</taxon>
        <taxon>Alphaproteobacteria</taxon>
        <taxon>Sphingomonadales</taxon>
        <taxon>Sphingomonadaceae</taxon>
        <taxon>Sphingobium</taxon>
    </lineage>
</organism>
<protein>
    <submittedName>
        <fullName evidence="1">Uncharacterized protein</fullName>
    </submittedName>
</protein>
<name>A0AA42WYF7_SPHYA</name>
<dbReference type="RefSeq" id="WP_021227596.1">
    <property type="nucleotide sequence ID" value="NZ_CAIGKD010000001.1"/>
</dbReference>
<reference evidence="1" key="1">
    <citation type="submission" date="2022-09" db="EMBL/GenBank/DDBJ databases">
        <title>Intensive care unit water sources are persistently colonized with multi-drug resistant bacteria and are the site of extensive horizontal gene transfer of antibiotic resistance genes.</title>
        <authorList>
            <person name="Diorio-Toth L."/>
        </authorList>
    </citation>
    <scope>NUCLEOTIDE SEQUENCE</scope>
    <source>
        <strain evidence="1">GD03659</strain>
    </source>
</reference>
<dbReference type="Proteomes" id="UP001162318">
    <property type="component" value="Unassembled WGS sequence"/>
</dbReference>
<gene>
    <name evidence="1" type="ORF">N5J77_21915</name>
</gene>
<dbReference type="AlphaFoldDB" id="A0AA42WYF7"/>
<evidence type="ECO:0000313" key="2">
    <source>
        <dbReference type="Proteomes" id="UP001162318"/>
    </source>
</evidence>
<evidence type="ECO:0000313" key="1">
    <source>
        <dbReference type="EMBL" id="MDH2133795.1"/>
    </source>
</evidence>
<dbReference type="EMBL" id="JAOCKX010000041">
    <property type="protein sequence ID" value="MDH2133795.1"/>
    <property type="molecule type" value="Genomic_DNA"/>
</dbReference>
<comment type="caution">
    <text evidence="1">The sequence shown here is derived from an EMBL/GenBank/DDBJ whole genome shotgun (WGS) entry which is preliminary data.</text>
</comment>